<evidence type="ECO:0000256" key="2">
    <source>
        <dbReference type="SAM" id="MobiDB-lite"/>
    </source>
</evidence>
<feature type="compositionally biased region" description="Low complexity" evidence="2">
    <location>
        <begin position="386"/>
        <end position="395"/>
    </location>
</feature>
<dbReference type="InterPro" id="IPR036737">
    <property type="entry name" value="OmpA-like_sf"/>
</dbReference>
<keyword evidence="1" id="KW-0175">Coiled coil</keyword>
<dbReference type="STRING" id="211460.YH63_13630"/>
<dbReference type="RefSeq" id="WP_046828506.1">
    <property type="nucleotide sequence ID" value="NZ_LBIA02000001.1"/>
</dbReference>
<keyword evidence="3" id="KW-0812">Transmembrane</keyword>
<keyword evidence="3" id="KW-0472">Membrane</keyword>
<protein>
    <recommendedName>
        <fullName evidence="6">OmpA-like domain-containing protein</fullName>
    </recommendedName>
</protein>
<evidence type="ECO:0000256" key="1">
    <source>
        <dbReference type="SAM" id="Coils"/>
    </source>
</evidence>
<dbReference type="Gene3D" id="3.30.1330.60">
    <property type="entry name" value="OmpA-like domain"/>
    <property type="match status" value="1"/>
</dbReference>
<name>A0A4U6BKS7_9BRAD</name>
<reference evidence="4" key="1">
    <citation type="submission" date="2019-04" db="EMBL/GenBank/DDBJ databases">
        <title>Whole genome sequencing of cave bacteria.</title>
        <authorList>
            <person name="Gan H.M."/>
            <person name="Barton H."/>
            <person name="Savka M.A."/>
        </authorList>
    </citation>
    <scope>NUCLEOTIDE SEQUENCE [LARGE SCALE GENOMIC DNA]</scope>
    <source>
        <strain evidence="4">LC387</strain>
    </source>
</reference>
<evidence type="ECO:0000256" key="3">
    <source>
        <dbReference type="SAM" id="Phobius"/>
    </source>
</evidence>
<gene>
    <name evidence="4" type="ORF">YH63_005275</name>
</gene>
<dbReference type="AlphaFoldDB" id="A0A4U6BKS7"/>
<organism evidence="4 5">
    <name type="scientific">Afipia massiliensis</name>
    <dbReference type="NCBI Taxonomy" id="211460"/>
    <lineage>
        <taxon>Bacteria</taxon>
        <taxon>Pseudomonadati</taxon>
        <taxon>Pseudomonadota</taxon>
        <taxon>Alphaproteobacteria</taxon>
        <taxon>Hyphomicrobiales</taxon>
        <taxon>Nitrobacteraceae</taxon>
        <taxon>Afipia</taxon>
    </lineage>
</organism>
<sequence length="415" mass="44416">MSEQINRQGSSYRQGLVLGLTMAEIMLLLVFCLLIAMATFLRREQGKLAAAEKRLEQQQAARERDSSSIAALKEEAALIEKLAASVGSDPVKIDEYWRDLVESKAAMNQIIKEGTSLKELRDKAANMTSLQKAGIDTEKALRDADIVAAIKRALPDAERVALTPQSAAELAAKGARSAAGGGGNRWPPIISLSEERGYFFRTGSAELEHRFKEALTTTTLDKILDIVKQHDIDVIEVVGHTDEQAYGPRRASAPTSVPTDTSTPIPLVPAPLVARTSNLDRSLTSVLKNEGDIGKLIPADNAGLGLARAVSVVSILRQSPKLAGYKMIPLSGGQLIDTNESLALSGMSGGDVAQRRRIEIRLRKSTPHEAAASILPPQAPPKRAPPKQIAPRPAAALPPVPVPPRPSSPVSLFGN</sequence>
<feature type="coiled-coil region" evidence="1">
    <location>
        <begin position="41"/>
        <end position="75"/>
    </location>
</feature>
<feature type="transmembrane region" description="Helical" evidence="3">
    <location>
        <begin position="16"/>
        <end position="41"/>
    </location>
</feature>
<comment type="caution">
    <text evidence="4">The sequence shown here is derived from an EMBL/GenBank/DDBJ whole genome shotgun (WGS) entry which is preliminary data.</text>
</comment>
<evidence type="ECO:0000313" key="5">
    <source>
        <dbReference type="Proteomes" id="UP000034832"/>
    </source>
</evidence>
<feature type="region of interest" description="Disordered" evidence="2">
    <location>
        <begin position="365"/>
        <end position="415"/>
    </location>
</feature>
<proteinExistence type="predicted"/>
<feature type="compositionally biased region" description="Pro residues" evidence="2">
    <location>
        <begin position="396"/>
        <end position="407"/>
    </location>
</feature>
<dbReference type="EMBL" id="LBIA02000001">
    <property type="protein sequence ID" value="TKT70870.1"/>
    <property type="molecule type" value="Genomic_DNA"/>
</dbReference>
<dbReference type="OrthoDB" id="559153at2"/>
<dbReference type="Proteomes" id="UP000034832">
    <property type="component" value="Unassembled WGS sequence"/>
</dbReference>
<accession>A0A4U6BKS7</accession>
<evidence type="ECO:0000313" key="4">
    <source>
        <dbReference type="EMBL" id="TKT70870.1"/>
    </source>
</evidence>
<evidence type="ECO:0008006" key="6">
    <source>
        <dbReference type="Google" id="ProtNLM"/>
    </source>
</evidence>
<keyword evidence="3" id="KW-1133">Transmembrane helix</keyword>
<keyword evidence="5" id="KW-1185">Reference proteome</keyword>
<dbReference type="SUPFAM" id="SSF103088">
    <property type="entry name" value="OmpA-like"/>
    <property type="match status" value="1"/>
</dbReference>